<dbReference type="Proteomes" id="UP000324222">
    <property type="component" value="Unassembled WGS sequence"/>
</dbReference>
<evidence type="ECO:0000313" key="1">
    <source>
        <dbReference type="EMBL" id="MPC91653.1"/>
    </source>
</evidence>
<name>A0A5B7JB98_PORTR</name>
<dbReference type="EMBL" id="VSRR010088558">
    <property type="protein sequence ID" value="MPC91653.1"/>
    <property type="molecule type" value="Genomic_DNA"/>
</dbReference>
<organism evidence="1 2">
    <name type="scientific">Portunus trituberculatus</name>
    <name type="common">Swimming crab</name>
    <name type="synonym">Neptunus trituberculatus</name>
    <dbReference type="NCBI Taxonomy" id="210409"/>
    <lineage>
        <taxon>Eukaryota</taxon>
        <taxon>Metazoa</taxon>
        <taxon>Ecdysozoa</taxon>
        <taxon>Arthropoda</taxon>
        <taxon>Crustacea</taxon>
        <taxon>Multicrustacea</taxon>
        <taxon>Malacostraca</taxon>
        <taxon>Eumalacostraca</taxon>
        <taxon>Eucarida</taxon>
        <taxon>Decapoda</taxon>
        <taxon>Pleocyemata</taxon>
        <taxon>Brachyura</taxon>
        <taxon>Eubrachyura</taxon>
        <taxon>Portunoidea</taxon>
        <taxon>Portunidae</taxon>
        <taxon>Portuninae</taxon>
        <taxon>Portunus</taxon>
    </lineage>
</organism>
<reference evidence="1 2" key="1">
    <citation type="submission" date="2019-05" db="EMBL/GenBank/DDBJ databases">
        <title>Another draft genome of Portunus trituberculatus and its Hox gene families provides insights of decapod evolution.</title>
        <authorList>
            <person name="Jeong J.-H."/>
            <person name="Song I."/>
            <person name="Kim S."/>
            <person name="Choi T."/>
            <person name="Kim D."/>
            <person name="Ryu S."/>
            <person name="Kim W."/>
        </authorList>
    </citation>
    <scope>NUCLEOTIDE SEQUENCE [LARGE SCALE GENOMIC DNA]</scope>
    <source>
        <tissue evidence="1">Muscle</tissue>
    </source>
</reference>
<comment type="caution">
    <text evidence="1">The sequence shown here is derived from an EMBL/GenBank/DDBJ whole genome shotgun (WGS) entry which is preliminary data.</text>
</comment>
<keyword evidence="2" id="KW-1185">Reference proteome</keyword>
<accession>A0A5B7JB98</accession>
<sequence length="97" mass="10380">MTLNTSGMKREGVSDAFRGSTVLCVRLLTFLSRIEPRGSRTIEAFRQESSVCLFYAGVMAATATATAGGSRRTAVGGVVPRDCRRTVAGRLIGWLPV</sequence>
<protein>
    <submittedName>
        <fullName evidence="1">Uncharacterized protein</fullName>
    </submittedName>
</protein>
<proteinExistence type="predicted"/>
<evidence type="ECO:0000313" key="2">
    <source>
        <dbReference type="Proteomes" id="UP000324222"/>
    </source>
</evidence>
<gene>
    <name evidence="1" type="ORF">E2C01_086705</name>
</gene>
<dbReference type="AlphaFoldDB" id="A0A5B7JB98"/>